<evidence type="ECO:0000313" key="12">
    <source>
        <dbReference type="Proteomes" id="UP000005289"/>
    </source>
</evidence>
<dbReference type="PANTHER" id="PTHR32438:SF5">
    <property type="entry name" value="4-ALPHA-GLUCANOTRANSFERASE DPE1, CHLOROPLASTIC_AMYLOPLASTIC"/>
    <property type="match status" value="1"/>
</dbReference>
<dbReference type="EC" id="2.4.1.25" evidence="3 10"/>
<evidence type="ECO:0000256" key="6">
    <source>
        <dbReference type="ARBA" id="ARBA00022679"/>
    </source>
</evidence>
<organism evidence="11 12">
    <name type="scientific">Thioalkalivibrio paradoxus ARh 1</name>
    <dbReference type="NCBI Taxonomy" id="713585"/>
    <lineage>
        <taxon>Bacteria</taxon>
        <taxon>Pseudomonadati</taxon>
        <taxon>Pseudomonadota</taxon>
        <taxon>Gammaproteobacteria</taxon>
        <taxon>Chromatiales</taxon>
        <taxon>Ectothiorhodospiraceae</taxon>
        <taxon>Thioalkalivibrio</taxon>
    </lineage>
</organism>
<dbReference type="STRING" id="713585.THITH_10055"/>
<dbReference type="SUPFAM" id="SSF51445">
    <property type="entry name" value="(Trans)glycosidases"/>
    <property type="match status" value="1"/>
</dbReference>
<protein>
    <recommendedName>
        <fullName evidence="4 10">4-alpha-glucanotransferase</fullName>
        <ecNumber evidence="3 10">2.4.1.25</ecNumber>
    </recommendedName>
    <alternativeName>
        <fullName evidence="8 10">Amylomaltase</fullName>
    </alternativeName>
    <alternativeName>
        <fullName evidence="9 10">Disproportionating enzyme</fullName>
    </alternativeName>
</protein>
<dbReference type="OrthoDB" id="9763489at2"/>
<dbReference type="Proteomes" id="UP000005289">
    <property type="component" value="Chromosome"/>
</dbReference>
<evidence type="ECO:0000256" key="1">
    <source>
        <dbReference type="ARBA" id="ARBA00000439"/>
    </source>
</evidence>
<evidence type="ECO:0000256" key="3">
    <source>
        <dbReference type="ARBA" id="ARBA00012560"/>
    </source>
</evidence>
<evidence type="ECO:0000256" key="4">
    <source>
        <dbReference type="ARBA" id="ARBA00020295"/>
    </source>
</evidence>
<keyword evidence="7 10" id="KW-0119">Carbohydrate metabolism</keyword>
<accession>W0DNG5</accession>
<evidence type="ECO:0000256" key="8">
    <source>
        <dbReference type="ARBA" id="ARBA00031423"/>
    </source>
</evidence>
<keyword evidence="6 10" id="KW-0808">Transferase</keyword>
<comment type="similarity">
    <text evidence="2 10">Belongs to the disproportionating enzyme family.</text>
</comment>
<sequence length="496" mass="55420">MSVSDAPANRLLEKRRSGILLHPTSLPGPGPVGRLGTEARRFLDWMVSAGFSVWQILPVNPPQQGGSPYACISAFAGDTRLIDPDLLVDAGWLPSGSERWPLGQALSEARAALAADGGDDWRDYLQFCQDQADWLDDFALFVVIKRLEGHRPWWQWPDALRDRAGGRLEQIRAEMSEALDAVRFGQFVFFRQWRALREYANAQDVLLLGDMPIFVAHDSADVWAHPEDFDLDAEGQPNTVTGVPPDYFSETGQRWGNPQFRWDRMKEAGYSWWLRRIEWALAGVDALRIDHFRGFEAYWSIPASEPTAIAGRWEPGPGADFFEALLERFGELPLLAEDLGVITPEVTALRDRFGLPGMMILQFAFDGGDDNPYLPQNHVQCGVVYTGTHDNDTTVGWFEALEPERRAHVLAVLGDPAEPMPWPLVRAALASPAQVAIIPMQDALALDGRHRMNTPGTSDGNWAWRFDWSQVPDGRAEELRQMNEEAGRVPAGAGVR</sequence>
<evidence type="ECO:0000313" key="11">
    <source>
        <dbReference type="EMBL" id="AHE98538.1"/>
    </source>
</evidence>
<keyword evidence="5 10" id="KW-0328">Glycosyltransferase</keyword>
<evidence type="ECO:0000256" key="5">
    <source>
        <dbReference type="ARBA" id="ARBA00022676"/>
    </source>
</evidence>
<dbReference type="InterPro" id="IPR003385">
    <property type="entry name" value="Glyco_hydro_77"/>
</dbReference>
<dbReference type="Pfam" id="PF02446">
    <property type="entry name" value="Glyco_hydro_77"/>
    <property type="match status" value="1"/>
</dbReference>
<dbReference type="EMBL" id="CP007029">
    <property type="protein sequence ID" value="AHE98538.1"/>
    <property type="molecule type" value="Genomic_DNA"/>
</dbReference>
<dbReference type="GO" id="GO:0004134">
    <property type="term" value="F:4-alpha-glucanotransferase activity"/>
    <property type="evidence" value="ECO:0007669"/>
    <property type="project" value="UniProtKB-EC"/>
</dbReference>
<dbReference type="KEGG" id="tti:THITH_10055"/>
<dbReference type="HOGENOM" id="CLU_014132_1_0_6"/>
<evidence type="ECO:0000256" key="7">
    <source>
        <dbReference type="ARBA" id="ARBA00023277"/>
    </source>
</evidence>
<dbReference type="PANTHER" id="PTHR32438">
    <property type="entry name" value="4-ALPHA-GLUCANOTRANSFERASE DPE1, CHLOROPLASTIC/AMYLOPLASTIC"/>
    <property type="match status" value="1"/>
</dbReference>
<dbReference type="NCBIfam" id="TIGR00217">
    <property type="entry name" value="malQ"/>
    <property type="match status" value="1"/>
</dbReference>
<reference evidence="11 12" key="1">
    <citation type="submission" date="2013-12" db="EMBL/GenBank/DDBJ databases">
        <authorList>
            <consortium name="DOE Joint Genome Institute"/>
            <person name="Muyzer G."/>
            <person name="Huntemann M."/>
            <person name="Han J."/>
            <person name="Chen A."/>
            <person name="Kyrpides N."/>
            <person name="Mavromatis K."/>
            <person name="Markowitz V."/>
            <person name="Palaniappan K."/>
            <person name="Ivanova N."/>
            <person name="Schaumberg A."/>
            <person name="Pati A."/>
            <person name="Liolios K."/>
            <person name="Nordberg H.P."/>
            <person name="Cantor M.N."/>
            <person name="Hua S.X."/>
            <person name="Woyke T."/>
        </authorList>
    </citation>
    <scope>NUCLEOTIDE SEQUENCE [LARGE SCALE GENOMIC DNA]</scope>
    <source>
        <strain evidence="11 12">ARh 1</strain>
    </source>
</reference>
<proteinExistence type="inferred from homology"/>
<gene>
    <name evidence="11" type="ORF">THITH_10055</name>
</gene>
<comment type="catalytic activity">
    <reaction evidence="1 10">
        <text>Transfers a segment of a (1-&gt;4)-alpha-D-glucan to a new position in an acceptor, which may be glucose or a (1-&gt;4)-alpha-D-glucan.</text>
        <dbReference type="EC" id="2.4.1.25"/>
    </reaction>
</comment>
<dbReference type="RefSeq" id="WP_006748300.1">
    <property type="nucleotide sequence ID" value="NZ_CP007029.1"/>
</dbReference>
<evidence type="ECO:0000256" key="9">
    <source>
        <dbReference type="ARBA" id="ARBA00031501"/>
    </source>
</evidence>
<dbReference type="InterPro" id="IPR017853">
    <property type="entry name" value="GH"/>
</dbReference>
<dbReference type="GO" id="GO:0005975">
    <property type="term" value="P:carbohydrate metabolic process"/>
    <property type="evidence" value="ECO:0007669"/>
    <property type="project" value="InterPro"/>
</dbReference>
<dbReference type="AlphaFoldDB" id="W0DNG5"/>
<evidence type="ECO:0000256" key="2">
    <source>
        <dbReference type="ARBA" id="ARBA00005684"/>
    </source>
</evidence>
<evidence type="ECO:0000256" key="10">
    <source>
        <dbReference type="RuleBase" id="RU361207"/>
    </source>
</evidence>
<dbReference type="Gene3D" id="3.20.20.80">
    <property type="entry name" value="Glycosidases"/>
    <property type="match status" value="1"/>
</dbReference>
<name>W0DNG5_9GAMM</name>
<keyword evidence="12" id="KW-1185">Reference proteome</keyword>
<dbReference type="NCBIfam" id="NF011080">
    <property type="entry name" value="PRK14508.1-3"/>
    <property type="match status" value="1"/>
</dbReference>